<dbReference type="Proteomes" id="UP000185696">
    <property type="component" value="Unassembled WGS sequence"/>
</dbReference>
<dbReference type="SUPFAM" id="SSF46785">
    <property type="entry name" value="Winged helix' DNA-binding domain"/>
    <property type="match status" value="1"/>
</dbReference>
<feature type="domain" description="DUF5937" evidence="1">
    <location>
        <begin position="140"/>
        <end position="228"/>
    </location>
</feature>
<evidence type="ECO:0000313" key="2">
    <source>
        <dbReference type="EMBL" id="OLF11231.1"/>
    </source>
</evidence>
<dbReference type="InterPro" id="IPR036390">
    <property type="entry name" value="WH_DNA-bd_sf"/>
</dbReference>
<name>A0A7Z0WNZ7_9PSEU</name>
<dbReference type="EMBL" id="MSIF01000005">
    <property type="protein sequence ID" value="OLF11231.1"/>
    <property type="molecule type" value="Genomic_DNA"/>
</dbReference>
<evidence type="ECO:0000313" key="3">
    <source>
        <dbReference type="Proteomes" id="UP000185696"/>
    </source>
</evidence>
<comment type="caution">
    <text evidence="2">The sequence shown here is derived from an EMBL/GenBank/DDBJ whole genome shotgun (WGS) entry which is preliminary data.</text>
</comment>
<dbReference type="InterPro" id="IPR045981">
    <property type="entry name" value="DUF5937"/>
</dbReference>
<organism evidence="2 3">
    <name type="scientific">Actinophytocola xinjiangensis</name>
    <dbReference type="NCBI Taxonomy" id="485602"/>
    <lineage>
        <taxon>Bacteria</taxon>
        <taxon>Bacillati</taxon>
        <taxon>Actinomycetota</taxon>
        <taxon>Actinomycetes</taxon>
        <taxon>Pseudonocardiales</taxon>
        <taxon>Pseudonocardiaceae</taxon>
    </lineage>
</organism>
<dbReference type="Pfam" id="PF19361">
    <property type="entry name" value="DUF5937"/>
    <property type="match status" value="1"/>
</dbReference>
<dbReference type="InterPro" id="IPR011991">
    <property type="entry name" value="ArsR-like_HTH"/>
</dbReference>
<gene>
    <name evidence="2" type="ORF">BLA60_13615</name>
</gene>
<proteinExistence type="predicted"/>
<reference evidence="2 3" key="1">
    <citation type="submission" date="2016-12" db="EMBL/GenBank/DDBJ databases">
        <title>The draft genome sequence of Actinophytocola xinjiangensis.</title>
        <authorList>
            <person name="Wang W."/>
            <person name="Yuan L."/>
        </authorList>
    </citation>
    <scope>NUCLEOTIDE SEQUENCE [LARGE SCALE GENOMIC DNA]</scope>
    <source>
        <strain evidence="2 3">CGMCC 4.4663</strain>
    </source>
</reference>
<dbReference type="CDD" id="cd00090">
    <property type="entry name" value="HTH_ARSR"/>
    <property type="match status" value="1"/>
</dbReference>
<dbReference type="Gene3D" id="1.10.10.10">
    <property type="entry name" value="Winged helix-like DNA-binding domain superfamily/Winged helix DNA-binding domain"/>
    <property type="match status" value="1"/>
</dbReference>
<dbReference type="InterPro" id="IPR036388">
    <property type="entry name" value="WH-like_DNA-bd_sf"/>
</dbReference>
<keyword evidence="3" id="KW-1185">Reference proteome</keyword>
<accession>A0A7Z0WNZ7</accession>
<protein>
    <submittedName>
        <fullName evidence="2">Transcriptional regulator</fullName>
    </submittedName>
</protein>
<evidence type="ECO:0000259" key="1">
    <source>
        <dbReference type="Pfam" id="PF19361"/>
    </source>
</evidence>
<sequence length="320" mass="34692">MLELKFTTLDLGYTRFAFSPLWEVIASVRVLKGGGHPLHQPWVDQVRPRLLGFDWGLLGDLVPVPTRVIPGFVAPPPTTPVPDLTVELATLLATPVEVVAAELERIPEIRTPRTAGLTDPRGLARLCDVIAEYWALALEPFWPRIVSLQEGDILHRARRMATGGAAALFADLEPQVRWADDRLRLAHRHVSGQRGLRGQGLLLVPSVFVWPRIFSITVPGWQPTLRYPPRGIATLWETRRPAGSPALAGVLGASRAWLLAELDTPASTSELAVRTGLAAGGVSAHLTTLRAAGLVSAHRTGRYVLYARTAVGESLVAASS</sequence>
<dbReference type="AlphaFoldDB" id="A0A7Z0WNZ7"/>